<protein>
    <submittedName>
        <fullName evidence="1">Uncharacterized protein</fullName>
    </submittedName>
</protein>
<gene>
    <name evidence="1" type="ORF">DR950_05950</name>
</gene>
<name>A0A372ZQB8_9ACTN</name>
<dbReference type="EMBL" id="QVIG01000001">
    <property type="protein sequence ID" value="RGD57395.1"/>
    <property type="molecule type" value="Genomic_DNA"/>
</dbReference>
<reference evidence="1 2" key="1">
    <citation type="submission" date="2018-08" db="EMBL/GenBank/DDBJ databases">
        <title>Diversity &amp; Physiological Properties of Lignin-Decomposing Actinobacteria from Soil.</title>
        <authorList>
            <person name="Roh S.G."/>
            <person name="Kim S.B."/>
        </authorList>
    </citation>
    <scope>NUCLEOTIDE SEQUENCE [LARGE SCALE GENOMIC DNA]</scope>
    <source>
        <strain evidence="1 2">MMS17-GH009</strain>
    </source>
</reference>
<accession>A0A372ZQB8</accession>
<sequence>MLGALLDRSLVQIADAAADARCFDRETIHMAADVWDNNTFPLFRAATAGTRGGRERRSLAALEWMAGLGEDRRTWMIEQAAAAGHSLDGLLTSGKPSTPGRDYLGQVMAPVMSLTAHAAESLAADYDLSSAEVRHLRIERAGSRLVGQLELAVTRSYPVDDGTPAESATLNIWLRDITEVRFDSDDARGAVLGARADGVSIALGARGILRAATADHCPDDRCWHLSSAGRQADATTPPRDTRPARGDFPQEGHLGANAMAAATVLHRAMLHVRMVRSPRHADRVPVRGFHRAFTGAGEAILAAGAHRLPHRREAAFRHLVETWVGRGGPALAKWFASELAETVHRPDLLVVLRDQDQPHPITGTSQQPTPNLATVPGPVEVELRMASYTSAHTRYGADHDASALVHLAVPPHPRNAENDPWRLRAMCGAGPARFQLRTAAFQGAGRPSVTADDKAARRFALHDGALDITRREG</sequence>
<keyword evidence="2" id="KW-1185">Reference proteome</keyword>
<proteinExistence type="predicted"/>
<evidence type="ECO:0000313" key="2">
    <source>
        <dbReference type="Proteomes" id="UP000263377"/>
    </source>
</evidence>
<evidence type="ECO:0000313" key="1">
    <source>
        <dbReference type="EMBL" id="RGD57395.1"/>
    </source>
</evidence>
<dbReference type="Proteomes" id="UP000263377">
    <property type="component" value="Unassembled WGS sequence"/>
</dbReference>
<organism evidence="1 2">
    <name type="scientific">Kitasatospora xanthocidica</name>
    <dbReference type="NCBI Taxonomy" id="83382"/>
    <lineage>
        <taxon>Bacteria</taxon>
        <taxon>Bacillati</taxon>
        <taxon>Actinomycetota</taxon>
        <taxon>Actinomycetes</taxon>
        <taxon>Kitasatosporales</taxon>
        <taxon>Streptomycetaceae</taxon>
        <taxon>Kitasatospora</taxon>
    </lineage>
</organism>
<dbReference type="AlphaFoldDB" id="A0A372ZQB8"/>
<comment type="caution">
    <text evidence="1">The sequence shown here is derived from an EMBL/GenBank/DDBJ whole genome shotgun (WGS) entry which is preliminary data.</text>
</comment>